<dbReference type="SUPFAM" id="SSF56935">
    <property type="entry name" value="Porins"/>
    <property type="match status" value="1"/>
</dbReference>
<comment type="caution">
    <text evidence="5">The sequence shown here is derived from an EMBL/GenBank/DDBJ whole genome shotgun (WGS) entry which is preliminary data.</text>
</comment>
<keyword evidence="5" id="KW-0675">Receptor</keyword>
<evidence type="ECO:0000256" key="2">
    <source>
        <dbReference type="ARBA" id="ARBA00023136"/>
    </source>
</evidence>
<gene>
    <name evidence="5" type="ORF">NLF92_13475</name>
</gene>
<feature type="non-terminal residue" evidence="5">
    <location>
        <position position="83"/>
    </location>
</feature>
<dbReference type="GO" id="GO:0009279">
    <property type="term" value="C:cell outer membrane"/>
    <property type="evidence" value="ECO:0007669"/>
    <property type="project" value="UniProtKB-SubCell"/>
</dbReference>
<reference evidence="5" key="1">
    <citation type="submission" date="2022-07" db="EMBL/GenBank/DDBJ databases">
        <title>Characterization of the Novel Bacterium Alteromonas immobilis LMIT006 and Alteromonas gregis LMIT007.</title>
        <authorList>
            <person name="Lin X."/>
        </authorList>
    </citation>
    <scope>NUCLEOTIDE SEQUENCE</scope>
    <source>
        <strain evidence="5">LMIT007</strain>
    </source>
</reference>
<dbReference type="Gene3D" id="2.40.170.20">
    <property type="entry name" value="TonB-dependent receptor, beta-barrel domain"/>
    <property type="match status" value="1"/>
</dbReference>
<evidence type="ECO:0000256" key="3">
    <source>
        <dbReference type="ARBA" id="ARBA00023237"/>
    </source>
</evidence>
<keyword evidence="6" id="KW-1185">Reference proteome</keyword>
<evidence type="ECO:0000256" key="1">
    <source>
        <dbReference type="ARBA" id="ARBA00004442"/>
    </source>
</evidence>
<dbReference type="InterPro" id="IPR000531">
    <property type="entry name" value="Beta-barrel_TonB"/>
</dbReference>
<evidence type="ECO:0000259" key="4">
    <source>
        <dbReference type="Pfam" id="PF00593"/>
    </source>
</evidence>
<protein>
    <submittedName>
        <fullName evidence="5">TonB-dependent receptor</fullName>
    </submittedName>
</protein>
<dbReference type="AlphaFoldDB" id="A0AA41X413"/>
<name>A0AA41X413_9ALTE</name>
<accession>A0AA41X413</accession>
<evidence type="ECO:0000313" key="6">
    <source>
        <dbReference type="Proteomes" id="UP001165413"/>
    </source>
</evidence>
<dbReference type="Pfam" id="PF00593">
    <property type="entry name" value="TonB_dep_Rec_b-barrel"/>
    <property type="match status" value="1"/>
</dbReference>
<keyword evidence="2" id="KW-0472">Membrane</keyword>
<keyword evidence="3" id="KW-0998">Cell outer membrane</keyword>
<feature type="domain" description="TonB-dependent receptor-like beta-barrel" evidence="4">
    <location>
        <begin position="21"/>
        <end position="82"/>
    </location>
</feature>
<dbReference type="RefSeq" id="WP_254102768.1">
    <property type="nucleotide sequence ID" value="NZ_JANATA010000252.1"/>
</dbReference>
<dbReference type="Proteomes" id="UP001165413">
    <property type="component" value="Unassembled WGS sequence"/>
</dbReference>
<dbReference type="EMBL" id="JANATA010000252">
    <property type="protein sequence ID" value="MCP3429946.1"/>
    <property type="molecule type" value="Genomic_DNA"/>
</dbReference>
<feature type="non-terminal residue" evidence="5">
    <location>
        <position position="1"/>
    </location>
</feature>
<dbReference type="InterPro" id="IPR036942">
    <property type="entry name" value="Beta-barrel_TonB_sf"/>
</dbReference>
<evidence type="ECO:0000313" key="5">
    <source>
        <dbReference type="EMBL" id="MCP3429946.1"/>
    </source>
</evidence>
<organism evidence="5 6">
    <name type="scientific">Opacimonas viscosa</name>
    <dbReference type="NCBI Taxonomy" id="2961944"/>
    <lineage>
        <taxon>Bacteria</taxon>
        <taxon>Pseudomonadati</taxon>
        <taxon>Pseudomonadota</taxon>
        <taxon>Gammaproteobacteria</taxon>
        <taxon>Alteromonadales</taxon>
        <taxon>Alteromonadaceae</taxon>
        <taxon>Opacimonas</taxon>
    </lineage>
</organism>
<comment type="subcellular location">
    <subcellularLocation>
        <location evidence="1">Cell outer membrane</location>
    </subcellularLocation>
</comment>
<proteinExistence type="predicted"/>
<sequence length="83" mass="9387">GGWNSTFNFALTESDLEAGHKFDQEEVETIEVGFKSDITDNFRLNGAIFSSDYTDLQFTYRVFIAPWFFNAGKASIDGAELEF</sequence>